<keyword evidence="1" id="KW-0732">Signal</keyword>
<accession>A0A5N6R132</accession>
<proteinExistence type="predicted"/>
<keyword evidence="3" id="KW-1185">Reference proteome</keyword>
<evidence type="ECO:0000313" key="2">
    <source>
        <dbReference type="EMBL" id="KAE8022920.1"/>
    </source>
</evidence>
<feature type="chain" id="PRO_5024417670" evidence="1">
    <location>
        <begin position="17"/>
        <end position="81"/>
    </location>
</feature>
<protein>
    <submittedName>
        <fullName evidence="2">Uncharacterized protein</fullName>
    </submittedName>
</protein>
<dbReference type="OrthoDB" id="10549760at2759"/>
<evidence type="ECO:0000256" key="1">
    <source>
        <dbReference type="SAM" id="SignalP"/>
    </source>
</evidence>
<sequence>MASLLLLLSQLVRPQATTPTILARLPPSSSSSASASCVAAAMRFTAQMPPREEAIKDNTASEEMLAENPEEYRVCIESVWP</sequence>
<reference evidence="2 3" key="1">
    <citation type="submission" date="2019-06" db="EMBL/GenBank/DDBJ databases">
        <title>A chromosomal-level reference genome of Carpinus fangiana (Coryloideae, Betulaceae).</title>
        <authorList>
            <person name="Yang X."/>
            <person name="Wang Z."/>
            <person name="Zhang L."/>
            <person name="Hao G."/>
            <person name="Liu J."/>
            <person name="Yang Y."/>
        </authorList>
    </citation>
    <scope>NUCLEOTIDE SEQUENCE [LARGE SCALE GENOMIC DNA]</scope>
    <source>
        <strain evidence="2">Cfa_2016G</strain>
        <tissue evidence="2">Leaf</tissue>
    </source>
</reference>
<dbReference type="Proteomes" id="UP000327013">
    <property type="component" value="Chromosome 3"/>
</dbReference>
<organism evidence="2 3">
    <name type="scientific">Carpinus fangiana</name>
    <dbReference type="NCBI Taxonomy" id="176857"/>
    <lineage>
        <taxon>Eukaryota</taxon>
        <taxon>Viridiplantae</taxon>
        <taxon>Streptophyta</taxon>
        <taxon>Embryophyta</taxon>
        <taxon>Tracheophyta</taxon>
        <taxon>Spermatophyta</taxon>
        <taxon>Magnoliopsida</taxon>
        <taxon>eudicotyledons</taxon>
        <taxon>Gunneridae</taxon>
        <taxon>Pentapetalae</taxon>
        <taxon>rosids</taxon>
        <taxon>fabids</taxon>
        <taxon>Fagales</taxon>
        <taxon>Betulaceae</taxon>
        <taxon>Carpinus</taxon>
    </lineage>
</organism>
<gene>
    <name evidence="2" type="ORF">FH972_008681</name>
</gene>
<dbReference type="EMBL" id="CM017323">
    <property type="protein sequence ID" value="KAE8022920.1"/>
    <property type="molecule type" value="Genomic_DNA"/>
</dbReference>
<feature type="signal peptide" evidence="1">
    <location>
        <begin position="1"/>
        <end position="16"/>
    </location>
</feature>
<evidence type="ECO:0000313" key="3">
    <source>
        <dbReference type="Proteomes" id="UP000327013"/>
    </source>
</evidence>
<name>A0A5N6R132_9ROSI</name>
<dbReference type="AlphaFoldDB" id="A0A5N6R132"/>